<reference evidence="3" key="1">
    <citation type="journal article" date="2020" name="Nature">
        <title>Giant virus diversity and host interactions through global metagenomics.</title>
        <authorList>
            <person name="Schulz F."/>
            <person name="Roux S."/>
            <person name="Paez-Espino D."/>
            <person name="Jungbluth S."/>
            <person name="Walsh D.A."/>
            <person name="Denef V.J."/>
            <person name="McMahon K.D."/>
            <person name="Konstantinidis K.T."/>
            <person name="Eloe-Fadrosh E.A."/>
            <person name="Kyrpides N.C."/>
            <person name="Woyke T."/>
        </authorList>
    </citation>
    <scope>NUCLEOTIDE SEQUENCE</scope>
    <source>
        <strain evidence="3">GVMAG-M-3300023174-5</strain>
    </source>
</reference>
<dbReference type="InterPro" id="IPR039730">
    <property type="entry name" value="Jlp2/Ccd25"/>
</dbReference>
<dbReference type="Pfam" id="PF05670">
    <property type="entry name" value="NFACT-R_1"/>
    <property type="match status" value="1"/>
</dbReference>
<evidence type="ECO:0000256" key="1">
    <source>
        <dbReference type="ARBA" id="ARBA00008998"/>
    </source>
</evidence>
<dbReference type="PANTHER" id="PTHR13049:SF2">
    <property type="entry name" value="COILED-COIL DOMAIN-CONTAINING PROTEIN 25"/>
    <property type="match status" value="1"/>
</dbReference>
<evidence type="ECO:0000259" key="2">
    <source>
        <dbReference type="Pfam" id="PF05670"/>
    </source>
</evidence>
<dbReference type="EMBL" id="MN739672">
    <property type="protein sequence ID" value="QHT19947.1"/>
    <property type="molecule type" value="Genomic_DNA"/>
</dbReference>
<evidence type="ECO:0000313" key="3">
    <source>
        <dbReference type="EMBL" id="QHT19947.1"/>
    </source>
</evidence>
<proteinExistence type="inferred from homology"/>
<accession>A0A6C0DT08</accession>
<name>A0A6C0DT08_9ZZZZ</name>
<feature type="domain" description="NFACT RNA-binding" evidence="2">
    <location>
        <begin position="6"/>
        <end position="98"/>
    </location>
</feature>
<protein>
    <recommendedName>
        <fullName evidence="2">NFACT RNA-binding domain-containing protein</fullName>
    </recommendedName>
</protein>
<dbReference type="PANTHER" id="PTHR13049">
    <property type="entry name" value="DUF814-RELATED"/>
    <property type="match status" value="1"/>
</dbReference>
<dbReference type="InterPro" id="IPR008532">
    <property type="entry name" value="NFACT_RNA-bd"/>
</dbReference>
<comment type="similarity">
    <text evidence="1">Belongs to the CCDC25 family.</text>
</comment>
<organism evidence="3">
    <name type="scientific">viral metagenome</name>
    <dbReference type="NCBI Taxonomy" id="1070528"/>
    <lineage>
        <taxon>unclassified sequences</taxon>
        <taxon>metagenomes</taxon>
        <taxon>organismal metagenomes</taxon>
    </lineage>
</organism>
<dbReference type="AlphaFoldDB" id="A0A6C0DT08"/>
<sequence length="114" mass="13000">MKEEVFIFQNQEYTILVGQSREENAELVNTSDPENVWFHVANSPSSHVILKTTCKIKEIPLQVIKRCACLCKSHSKSKSTPKCDIIYTQIENVESTRIIGQVNTDSSKLKFIKI</sequence>